<feature type="region of interest" description="Disordered" evidence="1">
    <location>
        <begin position="1"/>
        <end position="22"/>
    </location>
</feature>
<dbReference type="Gene3D" id="3.40.50.300">
    <property type="entry name" value="P-loop containing nucleotide triphosphate hydrolases"/>
    <property type="match status" value="1"/>
</dbReference>
<protein>
    <submittedName>
        <fullName evidence="2">Uncharacterized protein</fullName>
    </submittedName>
</protein>
<dbReference type="InterPro" id="IPR016024">
    <property type="entry name" value="ARM-type_fold"/>
</dbReference>
<dbReference type="SUPFAM" id="SSF48371">
    <property type="entry name" value="ARM repeat"/>
    <property type="match status" value="1"/>
</dbReference>
<sequence>MKQIEERPVNENSSARSDAGGSAGAGGFDFQDRVAAWFAVATLASEAAAPVQGLWTGAVEQVACETGEPVDDCRVHTADGITLALQAKRSITLGTTKTSELAKTVRQFVAQYLLPEHDDDRLVLVTTSEASGAVRNDLEQALQRLRNSPVGSNIAALRLNARQVSAYKAFTAHAAREWEQQRDTAPSASELEGFLRQCYVWTLDVEVGGAAEVGALDRLRASVITEAGQAAAAWNVLLSTCRQLAINHGAAGLEQLQESLIVSGVALATLLNFRADVVRLTHVTDESIEQLSSELTTVPAPQGAVSISRSSASGLAERSLAESFLVVGGPGTGKTVILHEIASTARDAQRPVLFLQVGSLAATSAGNLQSELGLRHPLLDVLAQWSPGQVGLLVIDALDAARTDASSGLWRSIIKDVGRRLPNWRVVASIRTWDLSHSPQLRTTFPADPAEVDDLDDEEVAQVSSIFPELGDLIDNSDDHQRHLLRNPFNLRLAAELLQDGVSLAGLAGVGSRLDLLSRYWQSRISEGQDGSAREALLAKLCANSVRERRLAVPAQQILSGDASAATVLQSLLSRSVLTSAPSIAGGPGRGPLQFAHHVLFDYAVALVHFEAFSGGLPECLQEDPDLLLFARPSIDMYLDMAWNQGPAMFCELALKLADPGMSPMAMTAAAEVMARNTRSTADLEPLLKATSNAIPAAQRLLQAAAIAVSIRIADPSLPGAGVWAAISERLSHHPAATLQALGDLVRKLAPQHQALVPEHQRACGLAARRLMEYLWGQPPVSGARLAITAVIQTAASDPAATEALLRRAIDPKQLSDRGYHDLFALTDSIERLIDQVPGIVEDLYVAVLNHKATSSEATRMGSGAVLTLQSTRQQDFDSSKYSLVQSFPDVLRWNITVALSILSRLSLTDRPDAPTVTVRLACNPVEIIVDDSRRWDFPFSPAGRDLPELLDTFQRHASGANEDCSQAIVGAAASAPHAASVWRRILLAAADNAALQKALFEQPAPMATHLTVPDLFGAAATLIRAIHPDLDPEQSAALKDAVQALKPTDVGSDDPEAATAARRYQAFVDSLSTNHPGTAADRSLEQGDGDGWVATDPSPWEPISSGSSADEAPSTVAARGLITVLREFTDRHLNGVPEVSEITSSLPEATELWGMLSDLPDTVRDESEDLLARAAEIWTRNTQTPGDMLTQAQDMLLAFAVHRRPEPTTENAHFDTLIPQGPRGDAARGLLQLSRLPEQYGPQLTSALQELAADPVGWIRLTVARAASYLHHTDPTLAWELLNRLADQDDDEAVLGATVDAACRCMGDWGRGMELLTRVTARIAPTANRNSAAATCATTAGLLWVHHAMPEAGNAVTHMAEQWPGAEPWLTCINNLRGALTDGDPAVRTRALDLYFQLAEPAMAKITPLLERTQALTEAEQQDLRARLLLADTIALQIYVATKSGDSSDGQPTGEQVKLVDEATPLMHLLMAVPNAKVTHHLVQIYEHVLDQRPQQGLIGVRDILTTTGTQSGYTADTLAVSTCVKFAERILADHRDILRIPENLTALREICDIFIEAGWPQAHQLVFGIEQAFR</sequence>
<proteinExistence type="predicted"/>
<dbReference type="InterPro" id="IPR027417">
    <property type="entry name" value="P-loop_NTPase"/>
</dbReference>
<dbReference type="SUPFAM" id="SSF52540">
    <property type="entry name" value="P-loop containing nucleoside triphosphate hydrolases"/>
    <property type="match status" value="1"/>
</dbReference>
<evidence type="ECO:0000313" key="3">
    <source>
        <dbReference type="Proteomes" id="UP000217676"/>
    </source>
</evidence>
<accession>A0A160P8W9</accession>
<feature type="region of interest" description="Disordered" evidence="1">
    <location>
        <begin position="1072"/>
        <end position="1095"/>
    </location>
</feature>
<dbReference type="KEGG" id="slau:SLA_6517"/>
<dbReference type="EMBL" id="AP017424">
    <property type="protein sequence ID" value="BAU87383.1"/>
    <property type="molecule type" value="Genomic_DNA"/>
</dbReference>
<name>A0A160P8W9_STRLU</name>
<evidence type="ECO:0000256" key="1">
    <source>
        <dbReference type="SAM" id="MobiDB-lite"/>
    </source>
</evidence>
<evidence type="ECO:0000313" key="2">
    <source>
        <dbReference type="EMBL" id="BAU87383.1"/>
    </source>
</evidence>
<organism evidence="2 3">
    <name type="scientific">Streptomyces laurentii</name>
    <dbReference type="NCBI Taxonomy" id="39478"/>
    <lineage>
        <taxon>Bacteria</taxon>
        <taxon>Bacillati</taxon>
        <taxon>Actinomycetota</taxon>
        <taxon>Actinomycetes</taxon>
        <taxon>Kitasatosporales</taxon>
        <taxon>Streptomycetaceae</taxon>
        <taxon>Streptomyces</taxon>
    </lineage>
</organism>
<dbReference type="Proteomes" id="UP000217676">
    <property type="component" value="Chromosome"/>
</dbReference>
<reference evidence="2 3" key="1">
    <citation type="journal article" date="2016" name="Genome Announc.">
        <title>Complete Genome Sequence of Thiostrepton-Producing Streptomyces laurentii ATCC 31255.</title>
        <authorList>
            <person name="Doi K."/>
            <person name="Fujino Y."/>
            <person name="Nagayoshi Y."/>
            <person name="Ohshima T."/>
            <person name="Ogata S."/>
        </authorList>
    </citation>
    <scope>NUCLEOTIDE SEQUENCE [LARGE SCALE GENOMIC DNA]</scope>
    <source>
        <strain evidence="2 3">ATCC 31255</strain>
    </source>
</reference>
<gene>
    <name evidence="2" type="ORF">SLA_6517</name>
</gene>
<keyword evidence="3" id="KW-1185">Reference proteome</keyword>
<dbReference type="CDD" id="cd00009">
    <property type="entry name" value="AAA"/>
    <property type="match status" value="1"/>
</dbReference>